<dbReference type="EC" id="2.7.11.1" evidence="1"/>
<keyword evidence="10" id="KW-0812">Transmembrane</keyword>
<feature type="transmembrane region" description="Helical" evidence="10">
    <location>
        <begin position="346"/>
        <end position="367"/>
    </location>
</feature>
<evidence type="ECO:0000259" key="12">
    <source>
        <dbReference type="PROSITE" id="PS51178"/>
    </source>
</evidence>
<evidence type="ECO:0000313" key="13">
    <source>
        <dbReference type="EMBL" id="KSV58689.1"/>
    </source>
</evidence>
<dbReference type="Gene3D" id="1.10.510.10">
    <property type="entry name" value="Transferase(Phosphotransferase) domain 1"/>
    <property type="match status" value="1"/>
</dbReference>
<sequence length="687" mass="74960">MVSIGTFISDRYEILDKIGTGGMADVYKARCHRLNRLVAIKILKQEYSEDKKFVDKFRAEAQSAAGLSHPNIVNVYDVGEDNGLYYIVMELVEGITLKSFIERKGCLEVREATGIAIQIAQGMEAAHDNHIIHRDIKPQNIIISREGKVKVTDFGIAKAASSNTITSNAMGSVHYISPEQARGGYSDEKSDIYSLGVTLYEMLSGRVPFTGDSTVSVALAHIQEDPIPLRTLNQEIPVSLDRIVQKCMQKKPERRYLSAFALISDLKQSLVNPNGDFVKLVPTLVDDSPTINLSESELNTIKKNVRHTVSPNDYTKREDEEETLSALGKEETEGDAAEIDPKAEKLLVGGGIAAAVILFLLIVFMIGKFFGIFSGGKNVADATESPIVSETPIVEDGKHMPKVIGLTKEQALAALAELGITPEIEEDTSELYAEDIVCDQSPAQGEELNQNMIVKITISTGSDSLYVPNVLNMSKDEAVAALTKEGLTAGSTEEKYSDTVEAGKVCGTEPAIGTATTKGTEIKLIISKGKETKTATVPDLSNLTEKEAMKKLEAAGLKGSVSGTRESDTVEKGKVISQSHSYGTQVDVETTITFVISSGPAENYKYYGSITIPDNPFEYEDEEGTVSLVLDQDGKKREVYNETENYYSFPLTVSDIEGTSDSVGEIILYLDGQKISTYYIHFEKVKQ</sequence>
<evidence type="ECO:0000256" key="8">
    <source>
        <dbReference type="ARBA" id="ARBA00048679"/>
    </source>
</evidence>
<evidence type="ECO:0000256" key="4">
    <source>
        <dbReference type="ARBA" id="ARBA00022741"/>
    </source>
</evidence>
<feature type="domain" description="Protein kinase" evidence="11">
    <location>
        <begin position="12"/>
        <end position="271"/>
    </location>
</feature>
<dbReference type="PANTHER" id="PTHR43289">
    <property type="entry name" value="MITOGEN-ACTIVATED PROTEIN KINASE KINASE KINASE 20-RELATED"/>
    <property type="match status" value="1"/>
</dbReference>
<feature type="domain" description="PASTA" evidence="12">
    <location>
        <begin position="394"/>
        <end position="460"/>
    </location>
</feature>
<proteinExistence type="predicted"/>
<accession>A0A0V8QDM6</accession>
<feature type="binding site" evidence="9">
    <location>
        <position position="41"/>
    </location>
    <ligand>
        <name>ATP</name>
        <dbReference type="ChEBI" id="CHEBI:30616"/>
    </ligand>
</feature>
<dbReference type="STRING" id="290052.ASU35_02490"/>
<evidence type="ECO:0000256" key="5">
    <source>
        <dbReference type="ARBA" id="ARBA00022777"/>
    </source>
</evidence>
<dbReference type="RefSeq" id="WP_058353124.1">
    <property type="nucleotide sequence ID" value="NZ_CABMMD010000164.1"/>
</dbReference>
<organism evidence="13 14">
    <name type="scientific">Acetivibrio ethanolgignens</name>
    <dbReference type="NCBI Taxonomy" id="290052"/>
    <lineage>
        <taxon>Bacteria</taxon>
        <taxon>Bacillati</taxon>
        <taxon>Bacillota</taxon>
        <taxon>Clostridia</taxon>
        <taxon>Eubacteriales</taxon>
        <taxon>Oscillospiraceae</taxon>
        <taxon>Acetivibrio</taxon>
    </lineage>
</organism>
<evidence type="ECO:0000256" key="7">
    <source>
        <dbReference type="ARBA" id="ARBA00047899"/>
    </source>
</evidence>
<dbReference type="InterPro" id="IPR017441">
    <property type="entry name" value="Protein_kinase_ATP_BS"/>
</dbReference>
<dbReference type="PROSITE" id="PS00108">
    <property type="entry name" value="PROTEIN_KINASE_ST"/>
    <property type="match status" value="1"/>
</dbReference>
<evidence type="ECO:0000256" key="2">
    <source>
        <dbReference type="ARBA" id="ARBA00022527"/>
    </source>
</evidence>
<evidence type="ECO:0000256" key="9">
    <source>
        <dbReference type="PROSITE-ProRule" id="PRU10141"/>
    </source>
</evidence>
<dbReference type="GO" id="GO:0005524">
    <property type="term" value="F:ATP binding"/>
    <property type="evidence" value="ECO:0007669"/>
    <property type="project" value="UniProtKB-UniRule"/>
</dbReference>
<dbReference type="Proteomes" id="UP000054874">
    <property type="component" value="Unassembled WGS sequence"/>
</dbReference>
<gene>
    <name evidence="13" type="ORF">ASU35_02490</name>
</gene>
<dbReference type="PANTHER" id="PTHR43289:SF34">
    <property type="entry name" value="SERINE_THREONINE-PROTEIN KINASE YBDM-RELATED"/>
    <property type="match status" value="1"/>
</dbReference>
<reference evidence="13 14" key="1">
    <citation type="submission" date="2015-11" db="EMBL/GenBank/DDBJ databases">
        <title>Butyribacter intestini gen. nov., sp. nov., a butyric acid-producing bacterium of the family Lachnospiraceae isolated from the human faeces.</title>
        <authorList>
            <person name="Zou Y."/>
            <person name="Xue W."/>
            <person name="Luo G."/>
            <person name="Lv M."/>
        </authorList>
    </citation>
    <scope>NUCLEOTIDE SEQUENCE [LARGE SCALE GENOMIC DNA]</scope>
    <source>
        <strain evidence="13 14">ACET-33324</strain>
    </source>
</reference>
<dbReference type="CDD" id="cd14014">
    <property type="entry name" value="STKc_PknB_like"/>
    <property type="match status" value="1"/>
</dbReference>
<keyword evidence="3" id="KW-0808">Transferase</keyword>
<keyword evidence="5" id="KW-0418">Kinase</keyword>
<evidence type="ECO:0000256" key="1">
    <source>
        <dbReference type="ARBA" id="ARBA00012513"/>
    </source>
</evidence>
<dbReference type="FunFam" id="1.10.510.10:FF:000021">
    <property type="entry name" value="Serine/threonine protein kinase"/>
    <property type="match status" value="1"/>
</dbReference>
<dbReference type="SMART" id="SM00220">
    <property type="entry name" value="S_TKc"/>
    <property type="match status" value="1"/>
</dbReference>
<evidence type="ECO:0000259" key="11">
    <source>
        <dbReference type="PROSITE" id="PS50011"/>
    </source>
</evidence>
<dbReference type="InterPro" id="IPR008271">
    <property type="entry name" value="Ser/Thr_kinase_AS"/>
</dbReference>
<dbReference type="Gene3D" id="3.30.200.20">
    <property type="entry name" value="Phosphorylase Kinase, domain 1"/>
    <property type="match status" value="1"/>
</dbReference>
<dbReference type="InterPro" id="IPR005543">
    <property type="entry name" value="PASTA_dom"/>
</dbReference>
<dbReference type="SMART" id="SM00740">
    <property type="entry name" value="PASTA"/>
    <property type="match status" value="3"/>
</dbReference>
<dbReference type="CDD" id="cd06577">
    <property type="entry name" value="PASTA_pknB"/>
    <property type="match status" value="3"/>
</dbReference>
<keyword evidence="10" id="KW-1133">Transmembrane helix</keyword>
<dbReference type="SUPFAM" id="SSF56112">
    <property type="entry name" value="Protein kinase-like (PK-like)"/>
    <property type="match status" value="1"/>
</dbReference>
<dbReference type="NCBIfam" id="NF033483">
    <property type="entry name" value="PknB_PASTA_kin"/>
    <property type="match status" value="1"/>
</dbReference>
<keyword evidence="6 9" id="KW-0067">ATP-binding</keyword>
<dbReference type="EMBL" id="LNAM01000164">
    <property type="protein sequence ID" value="KSV58689.1"/>
    <property type="molecule type" value="Genomic_DNA"/>
</dbReference>
<dbReference type="FunFam" id="3.30.200.20:FF:000035">
    <property type="entry name" value="Serine/threonine protein kinase Stk1"/>
    <property type="match status" value="1"/>
</dbReference>
<dbReference type="Gene3D" id="3.30.10.20">
    <property type="match status" value="3"/>
</dbReference>
<dbReference type="GO" id="GO:0004674">
    <property type="term" value="F:protein serine/threonine kinase activity"/>
    <property type="evidence" value="ECO:0007669"/>
    <property type="project" value="UniProtKB-KW"/>
</dbReference>
<keyword evidence="4 9" id="KW-0547">Nucleotide-binding</keyword>
<comment type="catalytic activity">
    <reaction evidence="8">
        <text>L-seryl-[protein] + ATP = O-phospho-L-seryl-[protein] + ADP + H(+)</text>
        <dbReference type="Rhea" id="RHEA:17989"/>
        <dbReference type="Rhea" id="RHEA-COMP:9863"/>
        <dbReference type="Rhea" id="RHEA-COMP:11604"/>
        <dbReference type="ChEBI" id="CHEBI:15378"/>
        <dbReference type="ChEBI" id="CHEBI:29999"/>
        <dbReference type="ChEBI" id="CHEBI:30616"/>
        <dbReference type="ChEBI" id="CHEBI:83421"/>
        <dbReference type="ChEBI" id="CHEBI:456216"/>
        <dbReference type="EC" id="2.7.11.1"/>
    </reaction>
</comment>
<evidence type="ECO:0000256" key="10">
    <source>
        <dbReference type="SAM" id="Phobius"/>
    </source>
</evidence>
<evidence type="ECO:0000256" key="6">
    <source>
        <dbReference type="ARBA" id="ARBA00022840"/>
    </source>
</evidence>
<dbReference type="PROSITE" id="PS00107">
    <property type="entry name" value="PROTEIN_KINASE_ATP"/>
    <property type="match status" value="1"/>
</dbReference>
<evidence type="ECO:0000313" key="14">
    <source>
        <dbReference type="Proteomes" id="UP000054874"/>
    </source>
</evidence>
<keyword evidence="2" id="KW-0723">Serine/threonine-protein kinase</keyword>
<dbReference type="InterPro" id="IPR000719">
    <property type="entry name" value="Prot_kinase_dom"/>
</dbReference>
<dbReference type="Pfam" id="PF03793">
    <property type="entry name" value="PASTA"/>
    <property type="match status" value="3"/>
</dbReference>
<comment type="catalytic activity">
    <reaction evidence="7">
        <text>L-threonyl-[protein] + ATP = O-phospho-L-threonyl-[protein] + ADP + H(+)</text>
        <dbReference type="Rhea" id="RHEA:46608"/>
        <dbReference type="Rhea" id="RHEA-COMP:11060"/>
        <dbReference type="Rhea" id="RHEA-COMP:11605"/>
        <dbReference type="ChEBI" id="CHEBI:15378"/>
        <dbReference type="ChEBI" id="CHEBI:30013"/>
        <dbReference type="ChEBI" id="CHEBI:30616"/>
        <dbReference type="ChEBI" id="CHEBI:61977"/>
        <dbReference type="ChEBI" id="CHEBI:456216"/>
        <dbReference type="EC" id="2.7.11.1"/>
    </reaction>
</comment>
<feature type="domain" description="PASTA" evidence="12">
    <location>
        <begin position="461"/>
        <end position="528"/>
    </location>
</feature>
<dbReference type="Pfam" id="PF00069">
    <property type="entry name" value="Pkinase"/>
    <property type="match status" value="1"/>
</dbReference>
<feature type="domain" description="PASTA" evidence="12">
    <location>
        <begin position="530"/>
        <end position="598"/>
    </location>
</feature>
<protein>
    <recommendedName>
        <fullName evidence="1">non-specific serine/threonine protein kinase</fullName>
        <ecNumber evidence="1">2.7.11.1</ecNumber>
    </recommendedName>
</protein>
<comment type="caution">
    <text evidence="13">The sequence shown here is derived from an EMBL/GenBank/DDBJ whole genome shotgun (WGS) entry which is preliminary data.</text>
</comment>
<dbReference type="OrthoDB" id="9788659at2"/>
<evidence type="ECO:0000256" key="3">
    <source>
        <dbReference type="ARBA" id="ARBA00022679"/>
    </source>
</evidence>
<name>A0A0V8QDM6_9FIRM</name>
<dbReference type="SUPFAM" id="SSF54184">
    <property type="entry name" value="Penicillin-binding protein 2x (pbp-2x), c-terminal domain"/>
    <property type="match status" value="1"/>
</dbReference>
<dbReference type="PROSITE" id="PS51178">
    <property type="entry name" value="PASTA"/>
    <property type="match status" value="3"/>
</dbReference>
<keyword evidence="10" id="KW-0472">Membrane</keyword>
<dbReference type="AlphaFoldDB" id="A0A0V8QDM6"/>
<dbReference type="PROSITE" id="PS50011">
    <property type="entry name" value="PROTEIN_KINASE_DOM"/>
    <property type="match status" value="1"/>
</dbReference>
<dbReference type="InterPro" id="IPR011009">
    <property type="entry name" value="Kinase-like_dom_sf"/>
</dbReference>
<keyword evidence="14" id="KW-1185">Reference proteome</keyword>